<feature type="transmembrane region" description="Helical" evidence="7">
    <location>
        <begin position="315"/>
        <end position="337"/>
    </location>
</feature>
<protein>
    <submittedName>
        <fullName evidence="8">Putative MatE family transporter</fullName>
    </submittedName>
</protein>
<comment type="subcellular location">
    <subcellularLocation>
        <location evidence="1">Cell membrane</location>
        <topology evidence="1">Multi-pass membrane protein</topology>
    </subcellularLocation>
</comment>
<accession>E4NJ81</accession>
<dbReference type="Proteomes" id="UP000007076">
    <property type="component" value="Chromosome"/>
</dbReference>
<keyword evidence="4 7" id="KW-0812">Transmembrane</keyword>
<feature type="transmembrane region" description="Helical" evidence="7">
    <location>
        <begin position="240"/>
        <end position="262"/>
    </location>
</feature>
<feature type="transmembrane region" description="Helical" evidence="7">
    <location>
        <begin position="172"/>
        <end position="193"/>
    </location>
</feature>
<feature type="transmembrane region" description="Helical" evidence="7">
    <location>
        <begin position="26"/>
        <end position="47"/>
    </location>
</feature>
<feature type="transmembrane region" description="Helical" evidence="7">
    <location>
        <begin position="67"/>
        <end position="88"/>
    </location>
</feature>
<feature type="transmembrane region" description="Helical" evidence="7">
    <location>
        <begin position="387"/>
        <end position="407"/>
    </location>
</feature>
<reference evidence="8 9" key="1">
    <citation type="journal article" date="2010" name="DNA Res.">
        <title>Genome sequence of Kitasatospora setae NBRC 14216T: an evolutionary snapshot of the family Streptomycetaceae.</title>
        <authorList>
            <person name="Ichikawa N."/>
            <person name="Oguchi A."/>
            <person name="Ikeda H."/>
            <person name="Ishikawa J."/>
            <person name="Kitani S."/>
            <person name="Watanabe Y."/>
            <person name="Nakamura S."/>
            <person name="Katano Y."/>
            <person name="Kishi E."/>
            <person name="Sasagawa M."/>
            <person name="Ankai A."/>
            <person name="Fukui S."/>
            <person name="Hashimoto Y."/>
            <person name="Kamata S."/>
            <person name="Otoguro M."/>
            <person name="Tanikawa S."/>
            <person name="Nihira T."/>
            <person name="Horinouchi S."/>
            <person name="Ohnishi Y."/>
            <person name="Hayakawa M."/>
            <person name="Kuzuyama T."/>
            <person name="Arisawa A."/>
            <person name="Nomoto F."/>
            <person name="Miura H."/>
            <person name="Takahashi Y."/>
            <person name="Fujita N."/>
        </authorList>
    </citation>
    <scope>NUCLEOTIDE SEQUENCE [LARGE SCALE GENOMIC DNA]</scope>
    <source>
        <strain evidence="9">ATCC 33774 / DSM 43861 / JCM 3304 / KCC A-0304 / NBRC 14216 / KM-6054</strain>
    </source>
</reference>
<feature type="transmembrane region" description="Helical" evidence="7">
    <location>
        <begin position="100"/>
        <end position="126"/>
    </location>
</feature>
<gene>
    <name evidence="8" type="ordered locus">KSE_72740</name>
</gene>
<dbReference type="InterPro" id="IPR052031">
    <property type="entry name" value="Membrane_Transporter-Flippase"/>
</dbReference>
<dbReference type="InterPro" id="IPR002528">
    <property type="entry name" value="MATE_fam"/>
</dbReference>
<proteinExistence type="predicted"/>
<evidence type="ECO:0000313" key="9">
    <source>
        <dbReference type="Proteomes" id="UP000007076"/>
    </source>
</evidence>
<evidence type="ECO:0000256" key="7">
    <source>
        <dbReference type="SAM" id="Phobius"/>
    </source>
</evidence>
<dbReference type="STRING" id="452652.KSE_72740"/>
<keyword evidence="6 7" id="KW-0472">Membrane</keyword>
<dbReference type="Pfam" id="PF01554">
    <property type="entry name" value="MatE"/>
    <property type="match status" value="1"/>
</dbReference>
<feature type="transmembrane region" description="Helical" evidence="7">
    <location>
        <begin position="282"/>
        <end position="303"/>
    </location>
</feature>
<sequence>MTGETTSAVGSREPALAPLDVSAGRFALSILLGLLAGLVLQTWTVAFLGRLGPEALYVRSVYTPVGYLVLAVTEGLVVAAQVSAGIAGRTGRGRYALGSVPTFFAVGAGLLALQAVVVLVAAGPFLTALGVAPEARRSVLVFVVAVAAASVLGLIPYLGTGVLRGLGHTGPAAWLGVLFTALSIAGTTVLHAVTGLGVLAVPFGGLPATAIVGAAVVIVLKRKGVARPVLAGNRDAVRELLGFAAPVAGTFLLLSTVTFGYLRVLRAAGTAEVAGFALGQMAVGLLMVIAMAVGSGAAIAVTLRPGDSRRGINYAGLITTLRLSIPPYLLLGTAAFLCRETIARALTTDQAAASVAAEYFAWVGPTLVLFGGTLALLGYLEQIGRAGAAFLLNVVYFAAMLGATFLIPGPVDAGDLSKLMAVGNVLGFIGLWFSARFLVLRS</sequence>
<evidence type="ECO:0000256" key="4">
    <source>
        <dbReference type="ARBA" id="ARBA00022692"/>
    </source>
</evidence>
<evidence type="ECO:0000256" key="1">
    <source>
        <dbReference type="ARBA" id="ARBA00004651"/>
    </source>
</evidence>
<dbReference type="HOGENOM" id="CLU_047555_0_0_11"/>
<dbReference type="EMBL" id="AP010968">
    <property type="protein sequence ID" value="BAJ33029.1"/>
    <property type="molecule type" value="Genomic_DNA"/>
</dbReference>
<feature type="transmembrane region" description="Helical" evidence="7">
    <location>
        <begin position="138"/>
        <end position="160"/>
    </location>
</feature>
<dbReference type="PATRIC" id="fig|452652.3.peg.7317"/>
<evidence type="ECO:0000256" key="6">
    <source>
        <dbReference type="ARBA" id="ARBA00023136"/>
    </source>
</evidence>
<organism evidence="8 9">
    <name type="scientific">Kitasatospora setae (strain ATCC 33774 / DSM 43861 / JCM 3304 / KCC A-0304 / NBRC 14216 / KM-6054)</name>
    <name type="common">Streptomyces setae</name>
    <dbReference type="NCBI Taxonomy" id="452652"/>
    <lineage>
        <taxon>Bacteria</taxon>
        <taxon>Bacillati</taxon>
        <taxon>Actinomycetota</taxon>
        <taxon>Actinomycetes</taxon>
        <taxon>Kitasatosporales</taxon>
        <taxon>Streptomycetaceae</taxon>
        <taxon>Kitasatospora</taxon>
    </lineage>
</organism>
<dbReference type="eggNOG" id="COG0534">
    <property type="taxonomic scope" value="Bacteria"/>
</dbReference>
<dbReference type="PANTHER" id="PTHR43549:SF3">
    <property type="entry name" value="MULTIDRUG RESISTANCE PROTEIN YPNP-RELATED"/>
    <property type="match status" value="1"/>
</dbReference>
<dbReference type="GO" id="GO:0015297">
    <property type="term" value="F:antiporter activity"/>
    <property type="evidence" value="ECO:0007669"/>
    <property type="project" value="InterPro"/>
</dbReference>
<evidence type="ECO:0000256" key="2">
    <source>
        <dbReference type="ARBA" id="ARBA00022448"/>
    </source>
</evidence>
<keyword evidence="5 7" id="KW-1133">Transmembrane helix</keyword>
<keyword evidence="3" id="KW-1003">Cell membrane</keyword>
<dbReference type="AlphaFoldDB" id="E4NJ81"/>
<evidence type="ECO:0000256" key="3">
    <source>
        <dbReference type="ARBA" id="ARBA00022475"/>
    </source>
</evidence>
<dbReference type="PANTHER" id="PTHR43549">
    <property type="entry name" value="MULTIDRUG RESISTANCE PROTEIN YPNP-RELATED"/>
    <property type="match status" value="1"/>
</dbReference>
<dbReference type="GO" id="GO:0042910">
    <property type="term" value="F:xenobiotic transmembrane transporter activity"/>
    <property type="evidence" value="ECO:0007669"/>
    <property type="project" value="InterPro"/>
</dbReference>
<keyword evidence="2" id="KW-0813">Transport</keyword>
<keyword evidence="9" id="KW-1185">Reference proteome</keyword>
<feature type="transmembrane region" description="Helical" evidence="7">
    <location>
        <begin position="199"/>
        <end position="220"/>
    </location>
</feature>
<dbReference type="RefSeq" id="WP_014140320.1">
    <property type="nucleotide sequence ID" value="NC_016109.1"/>
</dbReference>
<feature type="transmembrane region" description="Helical" evidence="7">
    <location>
        <begin position="419"/>
        <end position="439"/>
    </location>
</feature>
<name>E4NJ81_KITSK</name>
<dbReference type="KEGG" id="ksk:KSE_72740"/>
<feature type="transmembrane region" description="Helical" evidence="7">
    <location>
        <begin position="359"/>
        <end position="380"/>
    </location>
</feature>
<dbReference type="GO" id="GO:0005886">
    <property type="term" value="C:plasma membrane"/>
    <property type="evidence" value="ECO:0007669"/>
    <property type="project" value="UniProtKB-SubCell"/>
</dbReference>
<evidence type="ECO:0000256" key="5">
    <source>
        <dbReference type="ARBA" id="ARBA00022989"/>
    </source>
</evidence>
<evidence type="ECO:0000313" key="8">
    <source>
        <dbReference type="EMBL" id="BAJ33029.1"/>
    </source>
</evidence>